<evidence type="ECO:0000256" key="6">
    <source>
        <dbReference type="ARBA" id="ARBA00023136"/>
    </source>
</evidence>
<dbReference type="Pfam" id="PF02321">
    <property type="entry name" value="OEP"/>
    <property type="match status" value="2"/>
</dbReference>
<dbReference type="PANTHER" id="PTHR30026:SF20">
    <property type="entry name" value="OUTER MEMBRANE PROTEIN TOLC"/>
    <property type="match status" value="1"/>
</dbReference>
<evidence type="ECO:0000256" key="3">
    <source>
        <dbReference type="ARBA" id="ARBA00022448"/>
    </source>
</evidence>
<dbReference type="Proteomes" id="UP000824267">
    <property type="component" value="Unassembled WGS sequence"/>
</dbReference>
<evidence type="ECO:0000256" key="1">
    <source>
        <dbReference type="ARBA" id="ARBA00004442"/>
    </source>
</evidence>
<organism evidence="8 9">
    <name type="scientific">Candidatus Onthomorpha intestinigallinarum</name>
    <dbReference type="NCBI Taxonomy" id="2840880"/>
    <lineage>
        <taxon>Bacteria</taxon>
        <taxon>Pseudomonadati</taxon>
        <taxon>Bacteroidota</taxon>
        <taxon>Bacteroidia</taxon>
        <taxon>Bacteroidales</taxon>
        <taxon>Candidatus Onthomorpha</taxon>
    </lineage>
</organism>
<dbReference type="GO" id="GO:0009279">
    <property type="term" value="C:cell outer membrane"/>
    <property type="evidence" value="ECO:0007669"/>
    <property type="project" value="UniProtKB-SubCell"/>
</dbReference>
<name>A0A9D1RHG5_9BACT</name>
<dbReference type="PANTHER" id="PTHR30026">
    <property type="entry name" value="OUTER MEMBRANE PROTEIN TOLC"/>
    <property type="match status" value="1"/>
</dbReference>
<keyword evidence="3" id="KW-0813">Transport</keyword>
<proteinExistence type="inferred from homology"/>
<evidence type="ECO:0000256" key="4">
    <source>
        <dbReference type="ARBA" id="ARBA00022452"/>
    </source>
</evidence>
<comment type="similarity">
    <text evidence="2">Belongs to the outer membrane factor (OMF) (TC 1.B.17) family.</text>
</comment>
<dbReference type="SUPFAM" id="SSF56954">
    <property type="entry name" value="Outer membrane efflux proteins (OEP)"/>
    <property type="match status" value="1"/>
</dbReference>
<accession>A0A9D1RHG5</accession>
<reference evidence="8" key="2">
    <citation type="submission" date="2021-04" db="EMBL/GenBank/DDBJ databases">
        <authorList>
            <person name="Gilroy R."/>
        </authorList>
    </citation>
    <scope>NUCLEOTIDE SEQUENCE</scope>
    <source>
        <strain evidence="8">Gambia16-930</strain>
    </source>
</reference>
<evidence type="ECO:0000313" key="9">
    <source>
        <dbReference type="Proteomes" id="UP000824267"/>
    </source>
</evidence>
<evidence type="ECO:0000256" key="5">
    <source>
        <dbReference type="ARBA" id="ARBA00022692"/>
    </source>
</evidence>
<dbReference type="AlphaFoldDB" id="A0A9D1RHG5"/>
<dbReference type="GO" id="GO:0015288">
    <property type="term" value="F:porin activity"/>
    <property type="evidence" value="ECO:0007669"/>
    <property type="project" value="TreeGrafter"/>
</dbReference>
<dbReference type="GO" id="GO:1990281">
    <property type="term" value="C:efflux pump complex"/>
    <property type="evidence" value="ECO:0007669"/>
    <property type="project" value="TreeGrafter"/>
</dbReference>
<dbReference type="InterPro" id="IPR003423">
    <property type="entry name" value="OMP_efflux"/>
</dbReference>
<dbReference type="InterPro" id="IPR051906">
    <property type="entry name" value="TolC-like"/>
</dbReference>
<evidence type="ECO:0000256" key="7">
    <source>
        <dbReference type="ARBA" id="ARBA00023237"/>
    </source>
</evidence>
<evidence type="ECO:0000313" key="8">
    <source>
        <dbReference type="EMBL" id="HIW87729.1"/>
    </source>
</evidence>
<protein>
    <submittedName>
        <fullName evidence="8">TolC family protein</fullName>
    </submittedName>
</protein>
<dbReference type="GO" id="GO:0015562">
    <property type="term" value="F:efflux transmembrane transporter activity"/>
    <property type="evidence" value="ECO:0007669"/>
    <property type="project" value="InterPro"/>
</dbReference>
<keyword evidence="6" id="KW-0472">Membrane</keyword>
<dbReference type="Gene3D" id="1.20.1600.10">
    <property type="entry name" value="Outer membrane efflux proteins (OEP)"/>
    <property type="match status" value="1"/>
</dbReference>
<comment type="caution">
    <text evidence="8">The sequence shown here is derived from an EMBL/GenBank/DDBJ whole genome shotgun (WGS) entry which is preliminary data.</text>
</comment>
<keyword evidence="4" id="KW-1134">Transmembrane beta strand</keyword>
<dbReference type="EMBL" id="DXGG01000176">
    <property type="protein sequence ID" value="HIW87729.1"/>
    <property type="molecule type" value="Genomic_DNA"/>
</dbReference>
<gene>
    <name evidence="8" type="ORF">IAC47_05585</name>
</gene>
<comment type="subcellular location">
    <subcellularLocation>
        <location evidence="1">Cell outer membrane</location>
    </subcellularLocation>
</comment>
<reference evidence="8" key="1">
    <citation type="journal article" date="2021" name="PeerJ">
        <title>Extensive microbial diversity within the chicken gut microbiome revealed by metagenomics and culture.</title>
        <authorList>
            <person name="Gilroy R."/>
            <person name="Ravi A."/>
            <person name="Getino M."/>
            <person name="Pursley I."/>
            <person name="Horton D.L."/>
            <person name="Alikhan N.F."/>
            <person name="Baker D."/>
            <person name="Gharbi K."/>
            <person name="Hall N."/>
            <person name="Watson M."/>
            <person name="Adriaenssens E.M."/>
            <person name="Foster-Nyarko E."/>
            <person name="Jarju S."/>
            <person name="Secka A."/>
            <person name="Antonio M."/>
            <person name="Oren A."/>
            <person name="Chaudhuri R.R."/>
            <person name="La Ragione R."/>
            <person name="Hildebrand F."/>
            <person name="Pallen M.J."/>
        </authorList>
    </citation>
    <scope>NUCLEOTIDE SEQUENCE</scope>
    <source>
        <strain evidence="8">Gambia16-930</strain>
    </source>
</reference>
<keyword evidence="7" id="KW-0998">Cell outer membrane</keyword>
<keyword evidence="5" id="KW-0812">Transmembrane</keyword>
<sequence>MTRSYSSKIKVLTFVVALLLFDYSVLCQQTEGEQLELDLSTALKIAHDNNPTIKIAALEIKRVDYSKREALGGLLPSLSASGQYTNNIMKPVMFMPDDFAAMMGGQKYMEIGYKNSYSATVNAALPLINFSLWEQIRAKQNDIDLIIEQARASRIDMTKQVKDAYFAVLLAKNSLKVLETSINNAKETLRTTEASYEQGLVSEYDLIRAQVQVNNLNPSYISAKNGLELSILQLKMILSLPMEQPLEFMENLEDFNDDVMAINIESTNTAIENNTELRQLDLNIIGLRNSLRMVNSQHLPSLSAFGQYSYQTQADDFKFGDYNWVGSSAIGLQLNIPIFSGRTVVNQAKQIKVSLQEMELQKEYAVEGINIQVQSAINNMKTAKEQLLANEDAIRQAERGYEIAKVRYNTGSGTILELNDSELSMTQSKLNYQQSLYNFLTAQTALEKVLGKE</sequence>
<evidence type="ECO:0000256" key="2">
    <source>
        <dbReference type="ARBA" id="ARBA00007613"/>
    </source>
</evidence>